<protein>
    <recommendedName>
        <fullName evidence="4">Transcription factor domain-containing protein</fullName>
    </recommendedName>
</protein>
<dbReference type="PANTHER" id="PTHR47425:SF2">
    <property type="entry name" value="FARB-RELATED"/>
    <property type="match status" value="1"/>
</dbReference>
<evidence type="ECO:0000313" key="2">
    <source>
        <dbReference type="EMBL" id="OAG34519.1"/>
    </source>
</evidence>
<name>A0A177EU65_9EURO</name>
<accession>A0A177EU65</accession>
<dbReference type="OrthoDB" id="4117425at2759"/>
<feature type="region of interest" description="Disordered" evidence="1">
    <location>
        <begin position="66"/>
        <end position="87"/>
    </location>
</feature>
<dbReference type="PANTHER" id="PTHR47425">
    <property type="entry name" value="FARB-RELATED"/>
    <property type="match status" value="1"/>
</dbReference>
<dbReference type="RefSeq" id="XP_022506471.1">
    <property type="nucleotide sequence ID" value="XM_022661237.1"/>
</dbReference>
<reference evidence="2 3" key="1">
    <citation type="submission" date="2016-03" db="EMBL/GenBank/DDBJ databases">
        <title>Draft genome sequence of the Fonsecaea monophora CBS 269.37.</title>
        <authorList>
            <person name="Bombassaro A."/>
            <person name="Vinicius W.A."/>
            <person name="De Hoog S."/>
            <person name="Sun J."/>
            <person name="Souza E.M."/>
            <person name="Raittz R.T."/>
            <person name="Costa F."/>
            <person name="Leao A.C."/>
            <person name="Tadra-Sfeir M.Z."/>
            <person name="Baura V."/>
            <person name="Balsanelli E."/>
            <person name="Pedrosa F.O."/>
            <person name="Moreno L.F."/>
            <person name="Steffens M.B."/>
            <person name="Xi L."/>
            <person name="Bocca A.L."/>
            <person name="Felipe M.S."/>
            <person name="Teixeira M."/>
            <person name="Telles Filho F.Q."/>
            <person name="Azevedo C.M."/>
            <person name="Gomes R."/>
            <person name="Vicente V.A."/>
        </authorList>
    </citation>
    <scope>NUCLEOTIDE SEQUENCE [LARGE SCALE GENOMIC DNA]</scope>
    <source>
        <strain evidence="2 3">CBS 269.37</strain>
    </source>
</reference>
<dbReference type="Proteomes" id="UP000077002">
    <property type="component" value="Unassembled WGS sequence"/>
</dbReference>
<evidence type="ECO:0000256" key="1">
    <source>
        <dbReference type="SAM" id="MobiDB-lite"/>
    </source>
</evidence>
<organism evidence="2 3">
    <name type="scientific">Fonsecaea monophora</name>
    <dbReference type="NCBI Taxonomy" id="254056"/>
    <lineage>
        <taxon>Eukaryota</taxon>
        <taxon>Fungi</taxon>
        <taxon>Dikarya</taxon>
        <taxon>Ascomycota</taxon>
        <taxon>Pezizomycotina</taxon>
        <taxon>Eurotiomycetes</taxon>
        <taxon>Chaetothyriomycetidae</taxon>
        <taxon>Chaetothyriales</taxon>
        <taxon>Herpotrichiellaceae</taxon>
        <taxon>Fonsecaea</taxon>
    </lineage>
</organism>
<comment type="caution">
    <text evidence="2">The sequence shown here is derived from an EMBL/GenBank/DDBJ whole genome shotgun (WGS) entry which is preliminary data.</text>
</comment>
<evidence type="ECO:0000313" key="3">
    <source>
        <dbReference type="Proteomes" id="UP000077002"/>
    </source>
</evidence>
<keyword evidence="3" id="KW-1185">Reference proteome</keyword>
<dbReference type="CDD" id="cd12148">
    <property type="entry name" value="fungal_TF_MHR"/>
    <property type="match status" value="1"/>
</dbReference>
<dbReference type="AlphaFoldDB" id="A0A177EU65"/>
<dbReference type="InterPro" id="IPR052761">
    <property type="entry name" value="Fungal_Detox/Toxin_TFs"/>
</dbReference>
<evidence type="ECO:0008006" key="4">
    <source>
        <dbReference type="Google" id="ProtNLM"/>
    </source>
</evidence>
<proteinExistence type="predicted"/>
<dbReference type="EMBL" id="LVKK01000154">
    <property type="protein sequence ID" value="OAG34519.1"/>
    <property type="molecule type" value="Genomic_DNA"/>
</dbReference>
<sequence>MANVSTDCFLDLVNHTSPNRQIWQVESSQDVSNRQSEQSLAMLDISGPLPELNTDPAFENSLSTFSTHQPVSSEDTNPLQGSDPSPSGIFVSSSDVNTARHYCCDSRRASIPFWIAAWCLCGKPSHTTVSVAEAHALSVPPLATIELLLGYYFSYSYWASPIASEWEIWALLHPQEVTWAEEQRPMSLAYLNALLFAGSAHATEEESKAASFASVRKMRDTFYQRAKVLYEADCENDDLSRVRCCLLLSSQRKYPDAMFENEYWILKAHDILQQAIFSPDSASPCQQQRIGAQWKRLRAIFSTRIGYIRLGNRSNGVPKLQDVVPRLSVEDLEEDLRFSWFVSCELKQKLIQVLLASCELTADSEPLCRLLTWRSALAQTVTLSSGYSNHPLMGDAERIEQLLGDWKSRHQRLLMADAVDDISTNPLKFPLFVSQAMLRLLFDPPQSLKFGRKFPSKLVGGEDMRNITPNSQGIGVENNTSMDELALRFDVVDFFRALNDQSLALAHQILAKELPAAKSNNFVNLFAVAPVDVSNQPDDQMGKDVYKIVSRFQEHALARGCVERS</sequence>
<dbReference type="GeneID" id="34606439"/>
<gene>
    <name evidence="2" type="ORF">AYO21_11341</name>
</gene>